<dbReference type="EMBL" id="JAVDXX010000001">
    <property type="protein sequence ID" value="MDR7293788.1"/>
    <property type="molecule type" value="Genomic_DNA"/>
</dbReference>
<organism evidence="1 2">
    <name type="scientific">Pseudoglutamicibacter albus</name>
    <dbReference type="NCBI Taxonomy" id="98671"/>
    <lineage>
        <taxon>Bacteria</taxon>
        <taxon>Bacillati</taxon>
        <taxon>Actinomycetota</taxon>
        <taxon>Actinomycetes</taxon>
        <taxon>Micrococcales</taxon>
        <taxon>Micrococcaceae</taxon>
        <taxon>Pseudoglutamicibacter</taxon>
    </lineage>
</organism>
<dbReference type="Proteomes" id="UP001180715">
    <property type="component" value="Unassembled WGS sequence"/>
</dbReference>
<protein>
    <recommendedName>
        <fullName evidence="3">DNA-binding protein</fullName>
    </recommendedName>
</protein>
<sequence length="118" mass="13049">MPTSQRRTPHPWPERVTGEQIQLTGWITATTRPAPGHAASFEAVVVPEQPRPGQRLPVANAGEFVVLIWLGQQHVAGIHPGATLRFSGPVSRREGRNVIFNPRYEVLEAAPDRTDKET</sequence>
<evidence type="ECO:0000313" key="2">
    <source>
        <dbReference type="Proteomes" id="UP001180715"/>
    </source>
</evidence>
<comment type="caution">
    <text evidence="1">The sequence shown here is derived from an EMBL/GenBank/DDBJ whole genome shotgun (WGS) entry which is preliminary data.</text>
</comment>
<name>A0ABU1YZM4_9MICC</name>
<evidence type="ECO:0000313" key="1">
    <source>
        <dbReference type="EMBL" id="MDR7293788.1"/>
    </source>
</evidence>
<dbReference type="RefSeq" id="WP_310246991.1">
    <property type="nucleotide sequence ID" value="NZ_JAVDXX010000001.1"/>
</dbReference>
<accession>A0ABU1YZM4</accession>
<evidence type="ECO:0008006" key="3">
    <source>
        <dbReference type="Google" id="ProtNLM"/>
    </source>
</evidence>
<gene>
    <name evidence="1" type="ORF">J2S67_001056</name>
</gene>
<reference evidence="1" key="1">
    <citation type="submission" date="2023-07" db="EMBL/GenBank/DDBJ databases">
        <title>Sequencing the genomes of 1000 actinobacteria strains.</title>
        <authorList>
            <person name="Klenk H.-P."/>
        </authorList>
    </citation>
    <scope>NUCLEOTIDE SEQUENCE</scope>
    <source>
        <strain evidence="1">DSM 13068</strain>
    </source>
</reference>
<proteinExistence type="predicted"/>
<keyword evidence="2" id="KW-1185">Reference proteome</keyword>